<evidence type="ECO:0000256" key="1">
    <source>
        <dbReference type="SAM" id="Coils"/>
    </source>
</evidence>
<sequence>MANEEVDHALVADHEAPTEFAVMAKSSSENEIRGLEFKVESKDNRIERLTKELEELKKEKAGLDSKLTCFQSASKDLETLLGSQRPSPSIGSNSSDLQNSDFSVFEKGDSSESIMSK</sequence>
<accession>A0A699RT00</accession>
<feature type="coiled-coil region" evidence="1">
    <location>
        <begin position="32"/>
        <end position="73"/>
    </location>
</feature>
<name>A0A699RT00_TANCI</name>
<reference evidence="3" key="1">
    <citation type="journal article" date="2019" name="Sci. Rep.">
        <title>Draft genome of Tanacetum cinerariifolium, the natural source of mosquito coil.</title>
        <authorList>
            <person name="Yamashiro T."/>
            <person name="Shiraishi A."/>
            <person name="Satake H."/>
            <person name="Nakayama K."/>
        </authorList>
    </citation>
    <scope>NUCLEOTIDE SEQUENCE</scope>
</reference>
<feature type="compositionally biased region" description="Polar residues" evidence="2">
    <location>
        <begin position="81"/>
        <end position="102"/>
    </location>
</feature>
<feature type="non-terminal residue" evidence="3">
    <location>
        <position position="117"/>
    </location>
</feature>
<keyword evidence="1" id="KW-0175">Coiled coil</keyword>
<dbReference type="EMBL" id="BKCJ011102335">
    <property type="protein sequence ID" value="GFC85891.1"/>
    <property type="molecule type" value="Genomic_DNA"/>
</dbReference>
<proteinExistence type="predicted"/>
<feature type="region of interest" description="Disordered" evidence="2">
    <location>
        <begin position="81"/>
        <end position="117"/>
    </location>
</feature>
<evidence type="ECO:0000256" key="2">
    <source>
        <dbReference type="SAM" id="MobiDB-lite"/>
    </source>
</evidence>
<protein>
    <submittedName>
        <fullName evidence="3">Uncharacterized protein</fullName>
    </submittedName>
</protein>
<organism evidence="3">
    <name type="scientific">Tanacetum cinerariifolium</name>
    <name type="common">Dalmatian daisy</name>
    <name type="synonym">Chrysanthemum cinerariifolium</name>
    <dbReference type="NCBI Taxonomy" id="118510"/>
    <lineage>
        <taxon>Eukaryota</taxon>
        <taxon>Viridiplantae</taxon>
        <taxon>Streptophyta</taxon>
        <taxon>Embryophyta</taxon>
        <taxon>Tracheophyta</taxon>
        <taxon>Spermatophyta</taxon>
        <taxon>Magnoliopsida</taxon>
        <taxon>eudicotyledons</taxon>
        <taxon>Gunneridae</taxon>
        <taxon>Pentapetalae</taxon>
        <taxon>asterids</taxon>
        <taxon>campanulids</taxon>
        <taxon>Asterales</taxon>
        <taxon>Asteraceae</taxon>
        <taxon>Asteroideae</taxon>
        <taxon>Anthemideae</taxon>
        <taxon>Anthemidinae</taxon>
        <taxon>Tanacetum</taxon>
    </lineage>
</organism>
<dbReference type="AlphaFoldDB" id="A0A699RT00"/>
<gene>
    <name evidence="3" type="ORF">Tci_857861</name>
</gene>
<evidence type="ECO:0000313" key="3">
    <source>
        <dbReference type="EMBL" id="GFC85891.1"/>
    </source>
</evidence>
<comment type="caution">
    <text evidence="3">The sequence shown here is derived from an EMBL/GenBank/DDBJ whole genome shotgun (WGS) entry which is preliminary data.</text>
</comment>